<dbReference type="Proteomes" id="UP000887580">
    <property type="component" value="Unplaced"/>
</dbReference>
<protein>
    <submittedName>
        <fullName evidence="2">RNA polymerase I associated factor, A49-like protein</fullName>
    </submittedName>
</protein>
<proteinExistence type="predicted"/>
<evidence type="ECO:0000313" key="2">
    <source>
        <dbReference type="WBParaSite" id="PS1159_v2.g15596.t1"/>
    </source>
</evidence>
<name>A0AC35FAZ0_9BILA</name>
<organism evidence="1 2">
    <name type="scientific">Panagrolaimus sp. PS1159</name>
    <dbReference type="NCBI Taxonomy" id="55785"/>
    <lineage>
        <taxon>Eukaryota</taxon>
        <taxon>Metazoa</taxon>
        <taxon>Ecdysozoa</taxon>
        <taxon>Nematoda</taxon>
        <taxon>Chromadorea</taxon>
        <taxon>Rhabditida</taxon>
        <taxon>Tylenchina</taxon>
        <taxon>Panagrolaimomorpha</taxon>
        <taxon>Panagrolaimoidea</taxon>
        <taxon>Panagrolaimidae</taxon>
        <taxon>Panagrolaimus</taxon>
    </lineage>
</organism>
<accession>A0AC35FAZ0</accession>
<dbReference type="WBParaSite" id="PS1159_v2.g15596.t1">
    <property type="protein sequence ID" value="PS1159_v2.g15596.t1"/>
    <property type="gene ID" value="PS1159_v2.g15596"/>
</dbReference>
<reference evidence="2" key="1">
    <citation type="submission" date="2022-11" db="UniProtKB">
        <authorList>
            <consortium name="WormBaseParasite"/>
        </authorList>
    </citation>
    <scope>IDENTIFICATION</scope>
</reference>
<evidence type="ECO:0000313" key="1">
    <source>
        <dbReference type="Proteomes" id="UP000887580"/>
    </source>
</evidence>
<sequence length="459" mass="52621">MGKKEPKDEIEIEEIDPPEEPVKKKKRRQTDINGSADQPSSSKPNGLRHTLNPSDINQLGFETESDHVIAVMDHFRLKDTETPEFIEHVYQSKKKIYSFKNKAATDVTFLGKEKIDEDDNYDYCLAIYNRRTRELDYKPISMLRFEGIPNIDPDLLTGKEIKKKINYQANYGIDEQAFADRRRQLTTQFGSEKKNKMLEATLRRQINDDTLTTLSKSTFESKNVVKKSEGDDSKAFATAESAVLPTPNRTATLPAEIYPLSLFYSEFILQSYGKIAQDFFKENNEMAKLTALGIPKLVAQVAGKVMHDQKSEKECYLVLKLIIMSIFVQQMATNKKSLIASEFDNFPSPIFHAIREEFFRDKLKTNSRWGYTQMERDRFIAWFLCLFLILNDFRVAITPLASQLHLSENQSGKTLSALGCVVSSATVEESKRYDTMRMARLIEPPTEKKLRKRKRGGGG</sequence>